<keyword evidence="7" id="KW-0479">Metal-binding</keyword>
<proteinExistence type="predicted"/>
<evidence type="ECO:0000256" key="9">
    <source>
        <dbReference type="PIRSR" id="PIRSR000898-3"/>
    </source>
</evidence>
<dbReference type="CTD" id="20231614"/>
<dbReference type="PIRSF" id="PIRSF000898">
    <property type="entry name" value="Acid_Ptase_5"/>
    <property type="match status" value="1"/>
</dbReference>
<dbReference type="Proteomes" id="UP000030746">
    <property type="component" value="Unassembled WGS sequence"/>
</dbReference>
<dbReference type="InterPro" id="IPR029052">
    <property type="entry name" value="Metallo-depent_PP-like"/>
</dbReference>
<dbReference type="OrthoDB" id="411211at2759"/>
<accession>V3ZT25</accession>
<dbReference type="InterPro" id="IPR051558">
    <property type="entry name" value="Metallophosphoesterase_PAP"/>
</dbReference>
<name>V3ZT25_LOTGI</name>
<dbReference type="GeneID" id="20231614"/>
<feature type="binding site" evidence="7">
    <location>
        <position position="264"/>
    </location>
    <ligand>
        <name>Fe cation</name>
        <dbReference type="ChEBI" id="CHEBI:24875"/>
        <label>1</label>
    </ligand>
</feature>
<evidence type="ECO:0000256" key="8">
    <source>
        <dbReference type="PIRSR" id="PIRSR000898-2"/>
    </source>
</evidence>
<evidence type="ECO:0000256" key="1">
    <source>
        <dbReference type="ARBA" id="ARBA00000032"/>
    </source>
</evidence>
<evidence type="ECO:0000256" key="4">
    <source>
        <dbReference type="ARBA" id="ARBA00022729"/>
    </source>
</evidence>
<dbReference type="FunFam" id="3.60.21.10:FF:000062">
    <property type="entry name" value="Tartrate-resistant acid phosphatase type 5"/>
    <property type="match status" value="1"/>
</dbReference>
<feature type="binding site" evidence="7">
    <location>
        <position position="96"/>
    </location>
    <ligand>
        <name>Fe cation</name>
        <dbReference type="ChEBI" id="CHEBI:24875"/>
        <label>1</label>
    </ligand>
</feature>
<keyword evidence="8" id="KW-1015">Disulfide bond</keyword>
<dbReference type="KEGG" id="lgi:LOTGIDRAFT_118400"/>
<evidence type="ECO:0000256" key="3">
    <source>
        <dbReference type="ARBA" id="ARBA00015822"/>
    </source>
</evidence>
<dbReference type="RefSeq" id="XP_009054871.1">
    <property type="nucleotide sequence ID" value="XM_009056623.1"/>
</dbReference>
<keyword evidence="6 7" id="KW-0408">Iron</keyword>
<reference evidence="12 13" key="1">
    <citation type="journal article" date="2013" name="Nature">
        <title>Insights into bilaterian evolution from three spiralian genomes.</title>
        <authorList>
            <person name="Simakov O."/>
            <person name="Marletaz F."/>
            <person name="Cho S.J."/>
            <person name="Edsinger-Gonzales E."/>
            <person name="Havlak P."/>
            <person name="Hellsten U."/>
            <person name="Kuo D.H."/>
            <person name="Larsson T."/>
            <person name="Lv J."/>
            <person name="Arendt D."/>
            <person name="Savage R."/>
            <person name="Osoegawa K."/>
            <person name="de Jong P."/>
            <person name="Grimwood J."/>
            <person name="Chapman J.A."/>
            <person name="Shapiro H."/>
            <person name="Aerts A."/>
            <person name="Otillar R.P."/>
            <person name="Terry A.Y."/>
            <person name="Boore J.L."/>
            <person name="Grigoriev I.V."/>
            <person name="Lindberg D.R."/>
            <person name="Seaver E.C."/>
            <person name="Weisblat D.A."/>
            <person name="Putnam N.H."/>
            <person name="Rokhsar D.S."/>
        </authorList>
    </citation>
    <scope>NUCLEOTIDE SEQUENCE [LARGE SCALE GENOMIC DNA]</scope>
</reference>
<evidence type="ECO:0000256" key="6">
    <source>
        <dbReference type="PIRNR" id="PIRNR000898"/>
    </source>
</evidence>
<evidence type="ECO:0000256" key="2">
    <source>
        <dbReference type="ARBA" id="ARBA00012646"/>
    </source>
</evidence>
<gene>
    <name evidence="12" type="ORF">LOTGIDRAFT_118400</name>
</gene>
<organism evidence="12 13">
    <name type="scientific">Lottia gigantea</name>
    <name type="common">Giant owl limpet</name>
    <dbReference type="NCBI Taxonomy" id="225164"/>
    <lineage>
        <taxon>Eukaryota</taxon>
        <taxon>Metazoa</taxon>
        <taxon>Spiralia</taxon>
        <taxon>Lophotrochozoa</taxon>
        <taxon>Mollusca</taxon>
        <taxon>Gastropoda</taxon>
        <taxon>Patellogastropoda</taxon>
        <taxon>Lottioidea</taxon>
        <taxon>Lottiidae</taxon>
        <taxon>Lottia</taxon>
    </lineage>
</organism>
<evidence type="ECO:0000313" key="13">
    <source>
        <dbReference type="Proteomes" id="UP000030746"/>
    </source>
</evidence>
<dbReference type="STRING" id="225164.V3ZT25"/>
<evidence type="ECO:0000313" key="12">
    <source>
        <dbReference type="EMBL" id="ESO94598.1"/>
    </source>
</evidence>
<keyword evidence="13" id="KW-1185">Reference proteome</keyword>
<feature type="compositionally biased region" description="Basic and acidic residues" evidence="10">
    <location>
        <begin position="22"/>
        <end position="41"/>
    </location>
</feature>
<feature type="region of interest" description="Disordered" evidence="10">
    <location>
        <begin position="16"/>
        <end position="41"/>
    </location>
</feature>
<dbReference type="Pfam" id="PF00149">
    <property type="entry name" value="Metallophos"/>
    <property type="match status" value="1"/>
</dbReference>
<comment type="cofactor">
    <cofactor evidence="7">
        <name>Fe cation</name>
        <dbReference type="ChEBI" id="CHEBI:24875"/>
    </cofactor>
    <text evidence="7">Binds 2 iron ions per subunit.</text>
</comment>
<dbReference type="EC" id="3.1.3.2" evidence="2 6"/>
<dbReference type="AlphaFoldDB" id="V3ZT25"/>
<feature type="domain" description="Calcineurin-like phosphoesterase" evidence="11">
    <location>
        <begin position="48"/>
        <end position="265"/>
    </location>
</feature>
<dbReference type="GO" id="GO:0045453">
    <property type="term" value="P:bone resorption"/>
    <property type="evidence" value="ECO:0007669"/>
    <property type="project" value="TreeGrafter"/>
</dbReference>
<feature type="binding site" evidence="7">
    <location>
        <position position="93"/>
    </location>
    <ligand>
        <name>Fe cation</name>
        <dbReference type="ChEBI" id="CHEBI:24875"/>
        <label>2</label>
    </ligand>
</feature>
<keyword evidence="4" id="KW-0732">Signal</keyword>
<dbReference type="GO" id="GO:0003993">
    <property type="term" value="F:acid phosphatase activity"/>
    <property type="evidence" value="ECO:0007669"/>
    <property type="project" value="UniProtKB-UniRule"/>
</dbReference>
<comment type="catalytic activity">
    <reaction evidence="1 6">
        <text>a phosphate monoester + H2O = an alcohol + phosphate</text>
        <dbReference type="Rhea" id="RHEA:15017"/>
        <dbReference type="ChEBI" id="CHEBI:15377"/>
        <dbReference type="ChEBI" id="CHEBI:30879"/>
        <dbReference type="ChEBI" id="CHEBI:43474"/>
        <dbReference type="ChEBI" id="CHEBI:67140"/>
        <dbReference type="EC" id="3.1.3.2"/>
    </reaction>
</comment>
<evidence type="ECO:0000259" key="11">
    <source>
        <dbReference type="Pfam" id="PF00149"/>
    </source>
</evidence>
<feature type="glycosylation site" description="N-linked (GlcNAc...) asparagine" evidence="9">
    <location>
        <position position="137"/>
    </location>
</feature>
<dbReference type="CDD" id="cd07378">
    <property type="entry name" value="MPP_ACP5"/>
    <property type="match status" value="1"/>
</dbReference>
<keyword evidence="5 6" id="KW-0378">Hydrolase</keyword>
<feature type="disulfide bond" evidence="8">
    <location>
        <begin position="182"/>
        <end position="241"/>
    </location>
</feature>
<feature type="binding site" evidence="7">
    <location>
        <position position="262"/>
    </location>
    <ligand>
        <name>Fe cation</name>
        <dbReference type="ChEBI" id="CHEBI:24875"/>
        <label>2</label>
    </ligand>
</feature>
<protein>
    <recommendedName>
        <fullName evidence="3 6">Tartrate-resistant acid phosphatase type 5</fullName>
        <ecNumber evidence="2 6">3.1.3.2</ecNumber>
    </recommendedName>
</protein>
<feature type="binding site" evidence="7">
    <location>
        <position position="93"/>
    </location>
    <ligand>
        <name>Fe cation</name>
        <dbReference type="ChEBI" id="CHEBI:24875"/>
        <label>1</label>
    </ligand>
</feature>
<evidence type="ECO:0000256" key="7">
    <source>
        <dbReference type="PIRSR" id="PIRSR000898-1"/>
    </source>
</evidence>
<feature type="binding site" evidence="7">
    <location>
        <position position="227"/>
    </location>
    <ligand>
        <name>Fe cation</name>
        <dbReference type="ChEBI" id="CHEBI:24875"/>
        <label>2</label>
    </ligand>
</feature>
<dbReference type="EMBL" id="KB201802">
    <property type="protein sequence ID" value="ESO94598.1"/>
    <property type="molecule type" value="Genomic_DNA"/>
</dbReference>
<feature type="binding site" evidence="7">
    <location>
        <position position="55"/>
    </location>
    <ligand>
        <name>Fe cation</name>
        <dbReference type="ChEBI" id="CHEBI:24875"/>
        <label>1</label>
    </ligand>
</feature>
<dbReference type="Gene3D" id="3.60.21.10">
    <property type="match status" value="1"/>
</dbReference>
<dbReference type="GO" id="GO:0046872">
    <property type="term" value="F:metal ion binding"/>
    <property type="evidence" value="ECO:0007669"/>
    <property type="project" value="UniProtKB-KW"/>
</dbReference>
<feature type="binding site" evidence="7">
    <location>
        <position position="131"/>
    </location>
    <ligand>
        <name>Fe cation</name>
        <dbReference type="ChEBI" id="CHEBI:24875"/>
        <label>2</label>
    </ligand>
</feature>
<dbReference type="HOGENOM" id="CLU_043332_1_0_1"/>
<dbReference type="PANTHER" id="PTHR10161">
    <property type="entry name" value="TARTRATE-RESISTANT ACID PHOSPHATASE TYPE 5"/>
    <property type="match status" value="1"/>
</dbReference>
<dbReference type="PANTHER" id="PTHR10161:SF14">
    <property type="entry name" value="TARTRATE-RESISTANT ACID PHOSPHATASE TYPE 5"/>
    <property type="match status" value="1"/>
</dbReference>
<dbReference type="InterPro" id="IPR024927">
    <property type="entry name" value="Acid_PPase"/>
</dbReference>
<sequence>MPQNYCQFSVAANDINTNPLLPKDRSDVKQDTPHQDSHDFQDTTDKTLRFLILGDWGGTDHHPYTVHNQLAVAHQMKETARSEKPKFILALGDNFYYNGVKNVEDHRFKDTFEHVYTDSSLFVPWYVIAGNHDWRGNVSAQIAYTKKSTRWKYPYYYYPLTFTIPGTQDTFDIIMTDSEILCGHVMDDFHDTEPEEPNDYDFAENHWSWIESHLANSKAKYLFVAGHFPIYSIAEHGPSKCLVSRLLPMMYKYKVNGYFNGHDHDLQHLRTELNGHVIDYIGSGSGRFVNPSTKHRHYVPRGSSLFQYGDTHHRGGFALAEINSQKATFTFIRADGHKLYETHNYARNV</sequence>
<evidence type="ECO:0000256" key="5">
    <source>
        <dbReference type="ARBA" id="ARBA00022801"/>
    </source>
</evidence>
<dbReference type="SUPFAM" id="SSF56300">
    <property type="entry name" value="Metallo-dependent phosphatases"/>
    <property type="match status" value="1"/>
</dbReference>
<evidence type="ECO:0000256" key="10">
    <source>
        <dbReference type="SAM" id="MobiDB-lite"/>
    </source>
</evidence>
<dbReference type="OMA" id="KNKMIVT"/>
<dbReference type="InterPro" id="IPR004843">
    <property type="entry name" value="Calcineurin-like_PHP"/>
</dbReference>